<reference evidence="2 3" key="1">
    <citation type="submission" date="2020-08" db="EMBL/GenBank/DDBJ databases">
        <title>Genomic Encyclopedia of Type Strains, Phase IV (KMG-IV): sequencing the most valuable type-strain genomes for metagenomic binning, comparative biology and taxonomic classification.</title>
        <authorList>
            <person name="Goeker M."/>
        </authorList>
    </citation>
    <scope>NUCLEOTIDE SEQUENCE [LARGE SCALE GENOMIC DNA]</scope>
    <source>
        <strain evidence="2 3">DSM 27203</strain>
    </source>
</reference>
<proteinExistence type="predicted"/>
<evidence type="ECO:0008006" key="4">
    <source>
        <dbReference type="Google" id="ProtNLM"/>
    </source>
</evidence>
<accession>A0A840YYZ1</accession>
<keyword evidence="3" id="KW-1185">Reference proteome</keyword>
<comment type="caution">
    <text evidence="2">The sequence shown here is derived from an EMBL/GenBank/DDBJ whole genome shotgun (WGS) entry which is preliminary data.</text>
</comment>
<sequence length="407" mass="43306">MAISRILRPLRLVMFVALLGVGGMVLAQSDSPSGNAGSFEVDGIPIDVTAKTDVDARQDGWKLAQRKGWEILSRRITGHSSRLPDSTLDDIVSGIVIEHEEVGDKRYVATLGVQFDRARAGSILGVATQIARSSPMLLLPLQWSGGVGTSLERDTPWNAAWRRFRTGDSRIDYIRVAGNGPDALLLNAGQVGRRDRNWWRSILNQYGADDVLIPQVRLERQWPGGPIIATFIAGHGPDNDEIARFRLRVDSASGLGALLDEGVKRLDAAYEKALSDGTLHVDHLLTINPQPVPTPTPTSTPTPLPGEQPAAGQPGSTSTSDVAAAPTIAVSIQFPTPSAGAVTETEQAIRGVAGVRSAITNSLALGGVSVMQVHYAGTISELASSLKARGWQVTMGNNSLRISRNGG</sequence>
<evidence type="ECO:0000313" key="2">
    <source>
        <dbReference type="EMBL" id="MBB5718863.1"/>
    </source>
</evidence>
<dbReference type="EMBL" id="JACIJI010000002">
    <property type="protein sequence ID" value="MBB5718863.1"/>
    <property type="molecule type" value="Genomic_DNA"/>
</dbReference>
<name>A0A840YYZ1_9SPHN</name>
<feature type="compositionally biased region" description="Pro residues" evidence="1">
    <location>
        <begin position="290"/>
        <end position="306"/>
    </location>
</feature>
<dbReference type="RefSeq" id="WP_184002975.1">
    <property type="nucleotide sequence ID" value="NZ_BAABIF010000013.1"/>
</dbReference>
<dbReference type="AlphaFoldDB" id="A0A840YYZ1"/>
<protein>
    <recommendedName>
        <fullName evidence="4">Heavy-metal-associated domain-containing protein</fullName>
    </recommendedName>
</protein>
<organism evidence="2 3">
    <name type="scientific">Stakelama sediminis</name>
    <dbReference type="NCBI Taxonomy" id="463200"/>
    <lineage>
        <taxon>Bacteria</taxon>
        <taxon>Pseudomonadati</taxon>
        <taxon>Pseudomonadota</taxon>
        <taxon>Alphaproteobacteria</taxon>
        <taxon>Sphingomonadales</taxon>
        <taxon>Sphingomonadaceae</taxon>
        <taxon>Stakelama</taxon>
    </lineage>
</organism>
<feature type="region of interest" description="Disordered" evidence="1">
    <location>
        <begin position="286"/>
        <end position="322"/>
    </location>
</feature>
<dbReference type="Proteomes" id="UP000554342">
    <property type="component" value="Unassembled WGS sequence"/>
</dbReference>
<evidence type="ECO:0000313" key="3">
    <source>
        <dbReference type="Proteomes" id="UP000554342"/>
    </source>
</evidence>
<evidence type="ECO:0000256" key="1">
    <source>
        <dbReference type="SAM" id="MobiDB-lite"/>
    </source>
</evidence>
<gene>
    <name evidence="2" type="ORF">FHR23_001786</name>
</gene>